<dbReference type="EMBL" id="ASHR01000035">
    <property type="protein sequence ID" value="ERG63238.1"/>
    <property type="molecule type" value="Genomic_DNA"/>
</dbReference>
<dbReference type="SUPFAM" id="SSF103481">
    <property type="entry name" value="Multidrug resistance efflux transporter EmrE"/>
    <property type="match status" value="1"/>
</dbReference>
<dbReference type="GO" id="GO:0005886">
    <property type="term" value="C:plasma membrane"/>
    <property type="evidence" value="ECO:0007669"/>
    <property type="project" value="UniProtKB-SubCell"/>
</dbReference>
<feature type="transmembrane region" description="Helical" evidence="7">
    <location>
        <begin position="78"/>
        <end position="98"/>
    </location>
</feature>
<feature type="transmembrane region" description="Helical" evidence="7">
    <location>
        <begin position="154"/>
        <end position="171"/>
    </location>
</feature>
<keyword evidence="5 7" id="KW-1133">Transmembrane helix</keyword>
<feature type="transmembrane region" description="Helical" evidence="7">
    <location>
        <begin position="12"/>
        <end position="35"/>
    </location>
</feature>
<feature type="transmembrane region" description="Helical" evidence="7">
    <location>
        <begin position="129"/>
        <end position="148"/>
    </location>
</feature>
<comment type="similarity">
    <text evidence="2">Belongs to the EamA transporter family.</text>
</comment>
<evidence type="ECO:0000256" key="4">
    <source>
        <dbReference type="ARBA" id="ARBA00022692"/>
    </source>
</evidence>
<feature type="transmembrane region" description="Helical" evidence="7">
    <location>
        <begin position="183"/>
        <end position="203"/>
    </location>
</feature>
<gene>
    <name evidence="9" type="ORF">L332_02065</name>
</gene>
<dbReference type="RefSeq" id="WP_021011480.1">
    <property type="nucleotide sequence ID" value="NZ_ASHR01000035.1"/>
</dbReference>
<keyword evidence="4 7" id="KW-0812">Transmembrane</keyword>
<feature type="transmembrane region" description="Helical" evidence="7">
    <location>
        <begin position="47"/>
        <end position="66"/>
    </location>
</feature>
<comment type="subcellular location">
    <subcellularLocation>
        <location evidence="1">Cell membrane</location>
        <topology evidence="1">Multi-pass membrane protein</topology>
    </subcellularLocation>
</comment>
<evidence type="ECO:0000256" key="2">
    <source>
        <dbReference type="ARBA" id="ARBA00007362"/>
    </source>
</evidence>
<dbReference type="Pfam" id="PF00892">
    <property type="entry name" value="EamA"/>
    <property type="match status" value="1"/>
</dbReference>
<feature type="transmembrane region" description="Helical" evidence="7">
    <location>
        <begin position="104"/>
        <end position="122"/>
    </location>
</feature>
<reference evidence="9 10" key="1">
    <citation type="journal article" date="2013" name="Genome Announc.">
        <title>First draft genome sequence from a member of the genus agrococcus, isolated from modern microbialites.</title>
        <authorList>
            <person name="White R.A.III."/>
            <person name="Grassa C.J."/>
            <person name="Suttle C.A."/>
        </authorList>
    </citation>
    <scope>NUCLEOTIDE SEQUENCE [LARGE SCALE GENOMIC DNA]</scope>
    <source>
        <strain evidence="9 10">RW1</strain>
    </source>
</reference>
<keyword evidence="10" id="KW-1185">Reference proteome</keyword>
<comment type="caution">
    <text evidence="9">The sequence shown here is derived from an EMBL/GenBank/DDBJ whole genome shotgun (WGS) entry which is preliminary data.</text>
</comment>
<name>U1L8I7_9MICO</name>
<feature type="domain" description="EamA" evidence="8">
    <location>
        <begin position="155"/>
        <end position="287"/>
    </location>
</feature>
<dbReference type="InterPro" id="IPR000620">
    <property type="entry name" value="EamA_dom"/>
</dbReference>
<keyword evidence="3" id="KW-1003">Cell membrane</keyword>
<dbReference type="InterPro" id="IPR037185">
    <property type="entry name" value="EmrE-like"/>
</dbReference>
<protein>
    <recommendedName>
        <fullName evidence="8">EamA domain-containing protein</fullName>
    </recommendedName>
</protein>
<dbReference type="PANTHER" id="PTHR42920:SF5">
    <property type="entry name" value="EAMA DOMAIN-CONTAINING PROTEIN"/>
    <property type="match status" value="1"/>
</dbReference>
<evidence type="ECO:0000313" key="10">
    <source>
        <dbReference type="Proteomes" id="UP000016462"/>
    </source>
</evidence>
<keyword evidence="6 7" id="KW-0472">Membrane</keyword>
<dbReference type="AlphaFoldDB" id="U1L8I7"/>
<evidence type="ECO:0000313" key="9">
    <source>
        <dbReference type="EMBL" id="ERG63238.1"/>
    </source>
</evidence>
<feature type="transmembrane region" description="Helical" evidence="7">
    <location>
        <begin position="245"/>
        <end position="265"/>
    </location>
</feature>
<dbReference type="Proteomes" id="UP000016462">
    <property type="component" value="Unassembled WGS sequence"/>
</dbReference>
<evidence type="ECO:0000256" key="7">
    <source>
        <dbReference type="SAM" id="Phobius"/>
    </source>
</evidence>
<proteinExistence type="inferred from homology"/>
<dbReference type="InterPro" id="IPR051258">
    <property type="entry name" value="Diverse_Substrate_Transporter"/>
</dbReference>
<feature type="transmembrane region" description="Helical" evidence="7">
    <location>
        <begin position="271"/>
        <end position="292"/>
    </location>
</feature>
<evidence type="ECO:0000256" key="1">
    <source>
        <dbReference type="ARBA" id="ARBA00004651"/>
    </source>
</evidence>
<feature type="transmembrane region" description="Helical" evidence="7">
    <location>
        <begin position="215"/>
        <end position="233"/>
    </location>
</feature>
<accession>U1L8I7</accession>
<evidence type="ECO:0000256" key="3">
    <source>
        <dbReference type="ARBA" id="ARBA00022475"/>
    </source>
</evidence>
<evidence type="ECO:0000259" key="8">
    <source>
        <dbReference type="Pfam" id="PF00892"/>
    </source>
</evidence>
<dbReference type="PANTHER" id="PTHR42920">
    <property type="entry name" value="OS03G0707200 PROTEIN-RELATED"/>
    <property type="match status" value="1"/>
</dbReference>
<organism evidence="9 10">
    <name type="scientific">Agrococcus pavilionensis RW1</name>
    <dbReference type="NCBI Taxonomy" id="1330458"/>
    <lineage>
        <taxon>Bacteria</taxon>
        <taxon>Bacillati</taxon>
        <taxon>Actinomycetota</taxon>
        <taxon>Actinomycetes</taxon>
        <taxon>Micrococcales</taxon>
        <taxon>Microbacteriaceae</taxon>
        <taxon>Agrococcus</taxon>
    </lineage>
</organism>
<evidence type="ECO:0000256" key="6">
    <source>
        <dbReference type="ARBA" id="ARBA00023136"/>
    </source>
</evidence>
<sequence>MPASARSLLRGIPTGGLLVGVPLVLGSIASVQLGASIAKTVLDRIDPAGLTLLRLVFAALVVLAIARPRIRSWNAAAWRSIVFLGLTLAGMNLLFYLALPRIPIAVAVTVELLGPLVLALVQSRRAVDFAWVGVAALGVGVIGVQSIGGDLDPVGVLLALAAGGCWAAYILASAQVGQRVPGVGGLAGALVIAAVAVLPFGLLGAIDAVAADPSVLLPAFGIAMLSSAIAYGLELLALRRVPTRVFGILMALEPASAALFGFLVIGELLTGWDLLAIALVIIASAGVALTAARARREPPPMTGPSGLQLPPLP</sequence>
<evidence type="ECO:0000256" key="5">
    <source>
        <dbReference type="ARBA" id="ARBA00022989"/>
    </source>
</evidence>